<dbReference type="GO" id="GO:0006782">
    <property type="term" value="P:protoporphyrinogen IX biosynthetic process"/>
    <property type="evidence" value="ECO:0007669"/>
    <property type="project" value="UniProtKB-UniPathway"/>
</dbReference>
<keyword evidence="10" id="KW-0812">Transmembrane</keyword>
<keyword evidence="5" id="KW-0350">Heme biosynthesis</keyword>
<dbReference type="SMART" id="SM01004">
    <property type="entry name" value="ALAD"/>
    <property type="match status" value="1"/>
</dbReference>
<dbReference type="EMBL" id="FOLY01000002">
    <property type="protein sequence ID" value="SFC29025.1"/>
    <property type="molecule type" value="Genomic_DNA"/>
</dbReference>
<dbReference type="InterPro" id="IPR013785">
    <property type="entry name" value="Aldolase_TIM"/>
</dbReference>
<dbReference type="GO" id="GO:0046872">
    <property type="term" value="F:metal ion binding"/>
    <property type="evidence" value="ECO:0007669"/>
    <property type="project" value="InterPro"/>
</dbReference>
<name>A0A1I1HZ16_9GAMM</name>
<evidence type="ECO:0000256" key="7">
    <source>
        <dbReference type="ARBA" id="ARBA00023244"/>
    </source>
</evidence>
<comment type="pathway">
    <text evidence="1">Porphyrin-containing compound metabolism; protoporphyrin-IX biosynthesis; coproporphyrinogen-III from 5-aminolevulinate: step 1/4.</text>
</comment>
<evidence type="ECO:0000313" key="12">
    <source>
        <dbReference type="Proteomes" id="UP000199046"/>
    </source>
</evidence>
<dbReference type="SUPFAM" id="SSF51569">
    <property type="entry name" value="Aldolase"/>
    <property type="match status" value="1"/>
</dbReference>
<keyword evidence="10" id="KW-0472">Membrane</keyword>
<sequence length="109" mass="12266">MTTIPSRRCSATHMRRMRHDDFSRRLMHETTLTVDDLILPVFVQEGDNRRDATLSMPGVERLSINQLIQDAAPNPASSQTLPLMPILCTVMTAFLMTAGMFSTTVRSRS</sequence>
<evidence type="ECO:0000256" key="2">
    <source>
        <dbReference type="ARBA" id="ARBA00008055"/>
    </source>
</evidence>
<dbReference type="Gene3D" id="3.20.20.70">
    <property type="entry name" value="Aldolase class I"/>
    <property type="match status" value="1"/>
</dbReference>
<comment type="catalytic activity">
    <reaction evidence="9">
        <text>2 5-aminolevulinate = porphobilinogen + 2 H2O + H(+)</text>
        <dbReference type="Rhea" id="RHEA:24064"/>
        <dbReference type="ChEBI" id="CHEBI:15377"/>
        <dbReference type="ChEBI" id="CHEBI:15378"/>
        <dbReference type="ChEBI" id="CHEBI:58126"/>
        <dbReference type="ChEBI" id="CHEBI:356416"/>
        <dbReference type="EC" id="4.2.1.24"/>
    </reaction>
</comment>
<dbReference type="InterPro" id="IPR001731">
    <property type="entry name" value="ALAD"/>
</dbReference>
<evidence type="ECO:0000256" key="4">
    <source>
        <dbReference type="ARBA" id="ARBA00020771"/>
    </source>
</evidence>
<keyword evidence="6" id="KW-0456">Lyase</keyword>
<evidence type="ECO:0000256" key="10">
    <source>
        <dbReference type="SAM" id="Phobius"/>
    </source>
</evidence>
<evidence type="ECO:0000256" key="8">
    <source>
        <dbReference type="ARBA" id="ARBA00032837"/>
    </source>
</evidence>
<accession>A0A1I1HZ16</accession>
<evidence type="ECO:0000256" key="1">
    <source>
        <dbReference type="ARBA" id="ARBA00004694"/>
    </source>
</evidence>
<dbReference type="AlphaFoldDB" id="A0A1I1HZ16"/>
<protein>
    <recommendedName>
        <fullName evidence="4">Delta-aminolevulinic acid dehydratase</fullName>
        <ecNumber evidence="3">4.2.1.24</ecNumber>
    </recommendedName>
    <alternativeName>
        <fullName evidence="8">Porphobilinogen synthase</fullName>
    </alternativeName>
</protein>
<reference evidence="12" key="1">
    <citation type="submission" date="2016-10" db="EMBL/GenBank/DDBJ databases">
        <authorList>
            <person name="Varghese N."/>
            <person name="Submissions S."/>
        </authorList>
    </citation>
    <scope>NUCLEOTIDE SEQUENCE [LARGE SCALE GENOMIC DNA]</scope>
    <source>
        <strain evidence="12">DSM 23439</strain>
    </source>
</reference>
<keyword evidence="7" id="KW-0627">Porphyrin biosynthesis</keyword>
<dbReference type="GO" id="GO:0004655">
    <property type="term" value="F:porphobilinogen synthase activity"/>
    <property type="evidence" value="ECO:0007669"/>
    <property type="project" value="UniProtKB-EC"/>
</dbReference>
<dbReference type="Pfam" id="PF00490">
    <property type="entry name" value="ALAD"/>
    <property type="match status" value="1"/>
</dbReference>
<evidence type="ECO:0000256" key="6">
    <source>
        <dbReference type="ARBA" id="ARBA00023239"/>
    </source>
</evidence>
<evidence type="ECO:0000256" key="3">
    <source>
        <dbReference type="ARBA" id="ARBA00012053"/>
    </source>
</evidence>
<dbReference type="STRING" id="402385.SAMN05421848_0904"/>
<keyword evidence="10" id="KW-1133">Transmembrane helix</keyword>
<proteinExistence type="inferred from homology"/>
<comment type="similarity">
    <text evidence="2">Belongs to the ALAD family.</text>
</comment>
<dbReference type="UniPathway" id="UPA00251">
    <property type="reaction ID" value="UER00318"/>
</dbReference>
<dbReference type="EC" id="4.2.1.24" evidence="3"/>
<evidence type="ECO:0000313" key="11">
    <source>
        <dbReference type="EMBL" id="SFC29025.1"/>
    </source>
</evidence>
<evidence type="ECO:0000256" key="5">
    <source>
        <dbReference type="ARBA" id="ARBA00023133"/>
    </source>
</evidence>
<keyword evidence="12" id="KW-1185">Reference proteome</keyword>
<organism evidence="11 12">
    <name type="scientific">Kushneria avicenniae</name>
    <dbReference type="NCBI Taxonomy" id="402385"/>
    <lineage>
        <taxon>Bacteria</taxon>
        <taxon>Pseudomonadati</taxon>
        <taxon>Pseudomonadota</taxon>
        <taxon>Gammaproteobacteria</taxon>
        <taxon>Oceanospirillales</taxon>
        <taxon>Halomonadaceae</taxon>
        <taxon>Kushneria</taxon>
    </lineage>
</organism>
<evidence type="ECO:0000256" key="9">
    <source>
        <dbReference type="ARBA" id="ARBA00047651"/>
    </source>
</evidence>
<gene>
    <name evidence="11" type="ORF">SAMN05421848_0904</name>
</gene>
<feature type="transmembrane region" description="Helical" evidence="10">
    <location>
        <begin position="83"/>
        <end position="105"/>
    </location>
</feature>
<dbReference type="Proteomes" id="UP000199046">
    <property type="component" value="Unassembled WGS sequence"/>
</dbReference>